<dbReference type="EMBL" id="PIPM01000016">
    <property type="protein sequence ID" value="RUO28178.1"/>
    <property type="molecule type" value="Genomic_DNA"/>
</dbReference>
<dbReference type="Pfam" id="PF16931">
    <property type="entry name" value="Phage_holin_8"/>
    <property type="match status" value="1"/>
</dbReference>
<feature type="transmembrane region" description="Helical" evidence="1">
    <location>
        <begin position="54"/>
        <end position="79"/>
    </location>
</feature>
<dbReference type="InterPro" id="IPR032637">
    <property type="entry name" value="Phage_holin-like"/>
</dbReference>
<dbReference type="AlphaFoldDB" id="A0A432WB01"/>
<dbReference type="Proteomes" id="UP000288405">
    <property type="component" value="Unassembled WGS sequence"/>
</dbReference>
<accession>A0A432WB01</accession>
<sequence>MNEPIGTTAATMTAAGTALAAPLLGVDPGIAIGAVCGAGIFVMNEGTESHWKRLFLFLVSVALGCLGATSFAAIMSWFIPASVQVSAGVGAVIASAVSVRIVQQLIRLTETTDFAQLFRGKKG</sequence>
<evidence type="ECO:0000256" key="1">
    <source>
        <dbReference type="SAM" id="Phobius"/>
    </source>
</evidence>
<keyword evidence="1" id="KW-1133">Transmembrane helix</keyword>
<keyword evidence="1" id="KW-0812">Transmembrane</keyword>
<evidence type="ECO:0008006" key="4">
    <source>
        <dbReference type="Google" id="ProtNLM"/>
    </source>
</evidence>
<evidence type="ECO:0000313" key="3">
    <source>
        <dbReference type="Proteomes" id="UP000288405"/>
    </source>
</evidence>
<name>A0A432WB01_9GAMM</name>
<reference evidence="2 3" key="1">
    <citation type="journal article" date="2011" name="Front. Microbiol.">
        <title>Genomic signatures of strain selection and enhancement in Bacillus atrophaeus var. globigii, a historical biowarfare simulant.</title>
        <authorList>
            <person name="Gibbons H.S."/>
            <person name="Broomall S.M."/>
            <person name="McNew L.A."/>
            <person name="Daligault H."/>
            <person name="Chapman C."/>
            <person name="Bruce D."/>
            <person name="Karavis M."/>
            <person name="Krepps M."/>
            <person name="McGregor P.A."/>
            <person name="Hong C."/>
            <person name="Park K.H."/>
            <person name="Akmal A."/>
            <person name="Feldman A."/>
            <person name="Lin J.S."/>
            <person name="Chang W.E."/>
            <person name="Higgs B.W."/>
            <person name="Demirev P."/>
            <person name="Lindquist J."/>
            <person name="Liem A."/>
            <person name="Fochler E."/>
            <person name="Read T.D."/>
            <person name="Tapia R."/>
            <person name="Johnson S."/>
            <person name="Bishop-Lilly K.A."/>
            <person name="Detter C."/>
            <person name="Han C."/>
            <person name="Sozhamannan S."/>
            <person name="Rosenzweig C.N."/>
            <person name="Skowronski E.W."/>
        </authorList>
    </citation>
    <scope>NUCLEOTIDE SEQUENCE [LARGE SCALE GENOMIC DNA]</scope>
    <source>
        <strain evidence="2 3">GYP-17</strain>
    </source>
</reference>
<feature type="transmembrane region" description="Helical" evidence="1">
    <location>
        <begin position="85"/>
        <end position="102"/>
    </location>
</feature>
<gene>
    <name evidence="2" type="ORF">CWE11_10745</name>
</gene>
<feature type="transmembrane region" description="Helical" evidence="1">
    <location>
        <begin position="30"/>
        <end position="47"/>
    </location>
</feature>
<organism evidence="2 3">
    <name type="scientific">Aliidiomarina sanyensis</name>
    <dbReference type="NCBI Taxonomy" id="1249555"/>
    <lineage>
        <taxon>Bacteria</taxon>
        <taxon>Pseudomonadati</taxon>
        <taxon>Pseudomonadota</taxon>
        <taxon>Gammaproteobacteria</taxon>
        <taxon>Alteromonadales</taxon>
        <taxon>Idiomarinaceae</taxon>
        <taxon>Aliidiomarina</taxon>
    </lineage>
</organism>
<keyword evidence="3" id="KW-1185">Reference proteome</keyword>
<keyword evidence="1" id="KW-0472">Membrane</keyword>
<comment type="caution">
    <text evidence="2">The sequence shown here is derived from an EMBL/GenBank/DDBJ whole genome shotgun (WGS) entry which is preliminary data.</text>
</comment>
<proteinExistence type="predicted"/>
<protein>
    <recommendedName>
        <fullName evidence="4">Phage holin</fullName>
    </recommendedName>
</protein>
<dbReference type="RefSeq" id="WP_126777627.1">
    <property type="nucleotide sequence ID" value="NZ_PIPM01000016.1"/>
</dbReference>
<evidence type="ECO:0000313" key="2">
    <source>
        <dbReference type="EMBL" id="RUO28178.1"/>
    </source>
</evidence>